<dbReference type="InterPro" id="IPR050109">
    <property type="entry name" value="HTH-type_TetR-like_transc_reg"/>
</dbReference>
<comment type="caution">
    <text evidence="7">The sequence shown here is derived from an EMBL/GenBank/DDBJ whole genome shotgun (WGS) entry which is preliminary data.</text>
</comment>
<evidence type="ECO:0000313" key="8">
    <source>
        <dbReference type="Proteomes" id="UP000221653"/>
    </source>
</evidence>
<evidence type="ECO:0000256" key="2">
    <source>
        <dbReference type="ARBA" id="ARBA00023125"/>
    </source>
</evidence>
<dbReference type="Gene3D" id="1.10.357.10">
    <property type="entry name" value="Tetracycline Repressor, domain 2"/>
    <property type="match status" value="1"/>
</dbReference>
<dbReference type="InterPro" id="IPR009057">
    <property type="entry name" value="Homeodomain-like_sf"/>
</dbReference>
<accession>A0A2A9DQH7</accession>
<dbReference type="EMBL" id="PDJF01000001">
    <property type="protein sequence ID" value="PFG29017.1"/>
    <property type="molecule type" value="Genomic_DNA"/>
</dbReference>
<evidence type="ECO:0000256" key="1">
    <source>
        <dbReference type="ARBA" id="ARBA00023015"/>
    </source>
</evidence>
<protein>
    <submittedName>
        <fullName evidence="7">TetR family transcriptional regulator</fullName>
    </submittedName>
</protein>
<feature type="region of interest" description="Disordered" evidence="5">
    <location>
        <begin position="1"/>
        <end position="23"/>
    </location>
</feature>
<organism evidence="7 8">
    <name type="scientific">Corynebacterium renale</name>
    <dbReference type="NCBI Taxonomy" id="1724"/>
    <lineage>
        <taxon>Bacteria</taxon>
        <taxon>Bacillati</taxon>
        <taxon>Actinomycetota</taxon>
        <taxon>Actinomycetes</taxon>
        <taxon>Mycobacteriales</taxon>
        <taxon>Corynebacteriaceae</taxon>
        <taxon>Corynebacterium</taxon>
    </lineage>
</organism>
<keyword evidence="8" id="KW-1185">Reference proteome</keyword>
<feature type="domain" description="HTH tetR-type" evidence="6">
    <location>
        <begin position="26"/>
        <end position="86"/>
    </location>
</feature>
<name>A0A2A9DQH7_9CORY</name>
<evidence type="ECO:0000256" key="5">
    <source>
        <dbReference type="SAM" id="MobiDB-lite"/>
    </source>
</evidence>
<dbReference type="GO" id="GO:0003700">
    <property type="term" value="F:DNA-binding transcription factor activity"/>
    <property type="evidence" value="ECO:0007669"/>
    <property type="project" value="TreeGrafter"/>
</dbReference>
<dbReference type="RefSeq" id="WP_083986033.1">
    <property type="nucleotide sequence ID" value="NZ_LDYE01000007.1"/>
</dbReference>
<evidence type="ECO:0000259" key="6">
    <source>
        <dbReference type="PROSITE" id="PS50977"/>
    </source>
</evidence>
<dbReference type="STRING" id="1724.GCA_001044175_01987"/>
<keyword evidence="3" id="KW-0804">Transcription</keyword>
<dbReference type="GO" id="GO:0000976">
    <property type="term" value="F:transcription cis-regulatory region binding"/>
    <property type="evidence" value="ECO:0007669"/>
    <property type="project" value="TreeGrafter"/>
</dbReference>
<dbReference type="PANTHER" id="PTHR30055">
    <property type="entry name" value="HTH-TYPE TRANSCRIPTIONAL REGULATOR RUTR"/>
    <property type="match status" value="1"/>
</dbReference>
<dbReference type="SUPFAM" id="SSF46689">
    <property type="entry name" value="Homeodomain-like"/>
    <property type="match status" value="1"/>
</dbReference>
<evidence type="ECO:0000313" key="7">
    <source>
        <dbReference type="EMBL" id="PFG29017.1"/>
    </source>
</evidence>
<evidence type="ECO:0000256" key="4">
    <source>
        <dbReference type="PROSITE-ProRule" id="PRU00335"/>
    </source>
</evidence>
<dbReference type="Pfam" id="PF00440">
    <property type="entry name" value="TetR_N"/>
    <property type="match status" value="1"/>
</dbReference>
<keyword evidence="1" id="KW-0805">Transcription regulation</keyword>
<dbReference type="InterPro" id="IPR001647">
    <property type="entry name" value="HTH_TetR"/>
</dbReference>
<gene>
    <name evidence="7" type="ORF">ATK06_2149</name>
</gene>
<dbReference type="PANTHER" id="PTHR30055:SF238">
    <property type="entry name" value="MYCOFACTOCIN BIOSYNTHESIS TRANSCRIPTIONAL REGULATOR MFTR-RELATED"/>
    <property type="match status" value="1"/>
</dbReference>
<keyword evidence="2 4" id="KW-0238">DNA-binding</keyword>
<dbReference type="AlphaFoldDB" id="A0A2A9DQH7"/>
<feature type="DNA-binding region" description="H-T-H motif" evidence="4">
    <location>
        <begin position="49"/>
        <end position="68"/>
    </location>
</feature>
<dbReference type="PROSITE" id="PS50977">
    <property type="entry name" value="HTH_TETR_2"/>
    <property type="match status" value="1"/>
</dbReference>
<sequence>MTMHESSPTPGQPPAEPRSLRETKREETLRALYLSATTLVLERGYDDVTVEDICKEAHISRRTFFNYVDSKETAVFGPIPTPPVAEALDEFVGTEHANLVKATLDLLLDNSTIAGKSASDIELLRNRHAVCRQNPTITARRLSYGAGLFDVVTSTVARYLEAHPSARRIPGIDVREEAETVVGSAAAAKHLGWLWWVNTHRREATANFESAVDSLHSYAHRALDNFALIHGEDRR</sequence>
<proteinExistence type="predicted"/>
<reference evidence="7 8" key="1">
    <citation type="submission" date="2017-10" db="EMBL/GenBank/DDBJ databases">
        <title>Sequencing the genomes of 1000 actinobacteria strains.</title>
        <authorList>
            <person name="Klenk H.-P."/>
        </authorList>
    </citation>
    <scope>NUCLEOTIDE SEQUENCE [LARGE SCALE GENOMIC DNA]</scope>
    <source>
        <strain evidence="7 8">DSM 20688</strain>
    </source>
</reference>
<evidence type="ECO:0000256" key="3">
    <source>
        <dbReference type="ARBA" id="ARBA00023163"/>
    </source>
</evidence>
<dbReference type="Proteomes" id="UP000221653">
    <property type="component" value="Unassembled WGS sequence"/>
</dbReference>